<proteinExistence type="predicted"/>
<organism evidence="1 2">
    <name type="scientific">Macrococcus carouselicus</name>
    <dbReference type="NCBI Taxonomy" id="69969"/>
    <lineage>
        <taxon>Bacteria</taxon>
        <taxon>Bacillati</taxon>
        <taxon>Bacillota</taxon>
        <taxon>Bacilli</taxon>
        <taxon>Bacillales</taxon>
        <taxon>Staphylococcaceae</taxon>
        <taxon>Macrococcus</taxon>
    </lineage>
</organism>
<name>A0A9Q8FRT6_9STAP</name>
<protein>
    <submittedName>
        <fullName evidence="1">Uncharacterized protein</fullName>
    </submittedName>
</protein>
<dbReference type="AlphaFoldDB" id="A0A9Q8FRT6"/>
<gene>
    <name evidence="1" type="ORF">ERX40_03275</name>
</gene>
<comment type="caution">
    <text evidence="1">The sequence shown here is derived from an EMBL/GenBank/DDBJ whole genome shotgun (WGS) entry which is preliminary data.</text>
</comment>
<keyword evidence="2" id="KW-1185">Reference proteome</keyword>
<dbReference type="RefSeq" id="WP_165980639.1">
    <property type="nucleotide sequence ID" value="NZ_SCWD01000001.1"/>
</dbReference>
<sequence>MSDHKFREAFKELIIKYICPVCGYDQIESQPYDIYGNGSHDICDCCGFEFGYSEDFEVSHKSIKLPYSSLDWAFSRYREAWLENGAEIFMEEYYPSEFNKNGYVKKDILESQLLRINIKV</sequence>
<accession>A0A9Q8FRT6</accession>
<reference evidence="1 2" key="1">
    <citation type="submission" date="2019-01" db="EMBL/GenBank/DDBJ databases">
        <title>Draft genome sequences of the type strains of six Macrococcus species.</title>
        <authorList>
            <person name="Mazhar S."/>
            <person name="Altermann E."/>
            <person name="Hill C."/>
            <person name="Mcauliffe O."/>
        </authorList>
    </citation>
    <scope>NUCLEOTIDE SEQUENCE [LARGE SCALE GENOMIC DNA]</scope>
    <source>
        <strain evidence="1 2">ATCC 51828</strain>
    </source>
</reference>
<dbReference type="Proteomes" id="UP000295280">
    <property type="component" value="Unassembled WGS sequence"/>
</dbReference>
<evidence type="ECO:0000313" key="2">
    <source>
        <dbReference type="Proteomes" id="UP000295280"/>
    </source>
</evidence>
<evidence type="ECO:0000313" key="1">
    <source>
        <dbReference type="EMBL" id="TDM04204.1"/>
    </source>
</evidence>
<dbReference type="EMBL" id="SCWD01000001">
    <property type="protein sequence ID" value="TDM04204.1"/>
    <property type="molecule type" value="Genomic_DNA"/>
</dbReference>